<reference evidence="1 2" key="1">
    <citation type="journal article" date="2011" name="J. Bacteriol.">
        <title>Complete genome sequences of two hemotropic Mycoplasmas, Mycoplasma haemofelis strain Ohio2 and Mycoplasma suis strain Illinois.</title>
        <authorList>
            <person name="Messick J.B."/>
            <person name="Santos A.P."/>
            <person name="Guimaraes A.M."/>
        </authorList>
    </citation>
    <scope>NUCLEOTIDE SEQUENCE [LARGE SCALE GENOMIC DNA]</scope>
    <source>
        <strain evidence="1 2">Ohio2</strain>
    </source>
</reference>
<organism evidence="1 2">
    <name type="scientific">Mycoplasma haemofelis (strain Ohio2)</name>
    <dbReference type="NCBI Taxonomy" id="859194"/>
    <lineage>
        <taxon>Bacteria</taxon>
        <taxon>Bacillati</taxon>
        <taxon>Mycoplasmatota</taxon>
        <taxon>Mollicutes</taxon>
        <taxon>Mycoplasmataceae</taxon>
        <taxon>Mycoplasma</taxon>
    </lineage>
</organism>
<dbReference type="KEGG" id="mhf:MHF_0988"/>
<dbReference type="HOGENOM" id="CLU_098620_3_0_14"/>
<protein>
    <submittedName>
        <fullName evidence="1">Uncharacterized protein</fullName>
    </submittedName>
</protein>
<dbReference type="STRING" id="859194.MHF_0988"/>
<gene>
    <name evidence="1" type="ordered locus">MHF_0988</name>
</gene>
<name>F6FJ45_MYCHI</name>
<evidence type="ECO:0000313" key="1">
    <source>
        <dbReference type="EMBL" id="AEG73243.1"/>
    </source>
</evidence>
<dbReference type="BioCyc" id="MHAE859194:G1GR7-981-MONOMER"/>
<proteinExistence type="predicted"/>
<dbReference type="AlphaFoldDB" id="F6FJ45"/>
<reference key="2">
    <citation type="submission" date="2011-05" db="EMBL/GenBank/DDBJ databases">
        <title>The Genome of Mycoplasma haemofelis Strain Ohio2, a pathogenic hemoplasma of the cat.</title>
        <authorList>
            <person name="Santos A.P."/>
            <person name="Guimaraes A.M.S."/>
            <person name="SanMiguel P.J."/>
            <person name="Martin S.W."/>
            <person name="Messick J.B."/>
        </authorList>
    </citation>
    <scope>NUCLEOTIDE SEQUENCE</scope>
    <source>
        <strain>Ohio2</strain>
    </source>
</reference>
<accession>F6FJ45</accession>
<evidence type="ECO:0000313" key="2">
    <source>
        <dbReference type="Proteomes" id="UP000007952"/>
    </source>
</evidence>
<dbReference type="EMBL" id="CP002808">
    <property type="protein sequence ID" value="AEG73243.1"/>
    <property type="molecule type" value="Genomic_DNA"/>
</dbReference>
<sequence length="212" mass="23621">MSKAFAASLAGLGTAATGGGIYLASKNLPSSEEKNTILLKLQNDKYVLLKSNDSSHQDHWKTSKEKYISSHSDKSSYTEKDLKDLCASLLGKKDSELEAYNEARKYCVVPNTISQRLTALGLRPLKTGESEDTEKWKKLSVEYKKGGENFKKLNNLEHSTISDETTTGQSLKNKCKDVFDKDHWTANYDTLLNSSKDWCTEEGVDRITPAAK</sequence>
<dbReference type="Proteomes" id="UP000007952">
    <property type="component" value="Chromosome"/>
</dbReference>